<name>A0AAE3B688_9RHOB</name>
<organism evidence="1 2">
    <name type="scientific">Sulfitobacter geojensis</name>
    <dbReference type="NCBI Taxonomy" id="1342299"/>
    <lineage>
        <taxon>Bacteria</taxon>
        <taxon>Pseudomonadati</taxon>
        <taxon>Pseudomonadota</taxon>
        <taxon>Alphaproteobacteria</taxon>
        <taxon>Rhodobacterales</taxon>
        <taxon>Roseobacteraceae</taxon>
        <taxon>Sulfitobacter</taxon>
    </lineage>
</organism>
<dbReference type="RefSeq" id="WP_203241600.1">
    <property type="nucleotide sequence ID" value="NZ_JAFBRH010000001.1"/>
</dbReference>
<dbReference type="Proteomes" id="UP000732193">
    <property type="component" value="Unassembled WGS sequence"/>
</dbReference>
<dbReference type="AlphaFoldDB" id="A0AAE3B688"/>
<accession>A0AAE3B688</accession>
<evidence type="ECO:0000313" key="1">
    <source>
        <dbReference type="EMBL" id="MBM1713176.1"/>
    </source>
</evidence>
<keyword evidence="2" id="KW-1185">Reference proteome</keyword>
<comment type="caution">
    <text evidence="1">The sequence shown here is derived from an EMBL/GenBank/DDBJ whole genome shotgun (WGS) entry which is preliminary data.</text>
</comment>
<reference evidence="1 2" key="1">
    <citation type="submission" date="2021-01" db="EMBL/GenBank/DDBJ databases">
        <title>Diatom-associated Roseobacters Show Island Model of Population Structure.</title>
        <authorList>
            <person name="Qu L."/>
            <person name="Feng X."/>
            <person name="Chen Y."/>
            <person name="Li L."/>
            <person name="Wang X."/>
            <person name="Hu Z."/>
            <person name="Wang H."/>
            <person name="Luo H."/>
        </authorList>
    </citation>
    <scope>NUCLEOTIDE SEQUENCE [LARGE SCALE GENOMIC DNA]</scope>
    <source>
        <strain evidence="1 2">TR60-84</strain>
    </source>
</reference>
<sequence>MSNTSAVYVEPKAPETVCIIMRRREFNSFLISIHDCSDDRWKAAQLELLDDAVASHKFDRIEFFTDTMIGPIVGQREKVTENVHVTVARPTVGIYRTADAILAALKSGDIQRKN</sequence>
<proteinExistence type="predicted"/>
<protein>
    <submittedName>
        <fullName evidence="1">Uncharacterized protein</fullName>
    </submittedName>
</protein>
<dbReference type="EMBL" id="JAFBRM010000001">
    <property type="protein sequence ID" value="MBM1713176.1"/>
    <property type="molecule type" value="Genomic_DNA"/>
</dbReference>
<evidence type="ECO:0000313" key="2">
    <source>
        <dbReference type="Proteomes" id="UP000732193"/>
    </source>
</evidence>
<gene>
    <name evidence="1" type="ORF">JQV55_06350</name>
</gene>